<keyword evidence="5" id="KW-1185">Reference proteome</keyword>
<dbReference type="Proteomes" id="UP001312865">
    <property type="component" value="Unassembled WGS sequence"/>
</dbReference>
<feature type="transmembrane region" description="Helical" evidence="3">
    <location>
        <begin position="51"/>
        <end position="77"/>
    </location>
</feature>
<dbReference type="RefSeq" id="WP_336588533.1">
    <property type="nucleotide sequence ID" value="NZ_JBBAXC010000019.1"/>
</dbReference>
<gene>
    <name evidence="4" type="ORF">WAK64_18735</name>
</gene>
<evidence type="ECO:0000256" key="1">
    <source>
        <dbReference type="ARBA" id="ARBA00022781"/>
    </source>
</evidence>
<proteinExistence type="predicted"/>
<keyword evidence="1" id="KW-0375">Hydrogen ion transport</keyword>
<evidence type="ECO:0000256" key="2">
    <source>
        <dbReference type="ARBA" id="ARBA00023065"/>
    </source>
</evidence>
<organism evidence="4 5">
    <name type="scientific">Bacillus spongiae</name>
    <dbReference type="NCBI Taxonomy" id="2683610"/>
    <lineage>
        <taxon>Bacteria</taxon>
        <taxon>Bacillati</taxon>
        <taxon>Bacillota</taxon>
        <taxon>Bacilli</taxon>
        <taxon>Bacillales</taxon>
        <taxon>Bacillaceae</taxon>
        <taxon>Bacillus</taxon>
    </lineage>
</organism>
<keyword evidence="2" id="KW-0406">Ion transport</keyword>
<reference evidence="4 5" key="1">
    <citation type="journal article" date="2018" name="J. Microbiol.">
        <title>Bacillus spongiae sp. nov., isolated from sponge of Jeju Island.</title>
        <authorList>
            <person name="Lee G.E."/>
            <person name="Im W.T."/>
            <person name="Park J.S."/>
        </authorList>
    </citation>
    <scope>NUCLEOTIDE SEQUENCE [LARGE SCALE GENOMIC DNA]</scope>
    <source>
        <strain evidence="4 5">135PIL107-10</strain>
    </source>
</reference>
<protein>
    <recommendedName>
        <fullName evidence="6">DUF4064 domain-containing protein</fullName>
    </recommendedName>
</protein>
<dbReference type="InterPro" id="IPR038662">
    <property type="entry name" value="ATP_synth_F0_csu_sf"/>
</dbReference>
<evidence type="ECO:0000256" key="3">
    <source>
        <dbReference type="SAM" id="Phobius"/>
    </source>
</evidence>
<keyword evidence="3" id="KW-0812">Transmembrane</keyword>
<dbReference type="Gene3D" id="1.20.20.10">
    <property type="entry name" value="F1F0 ATP synthase subunit C"/>
    <property type="match status" value="1"/>
</dbReference>
<keyword evidence="3" id="KW-1133">Transmembrane helix</keyword>
<accession>A0ABU8HIR5</accession>
<comment type="caution">
    <text evidence="4">The sequence shown here is derived from an EMBL/GenBank/DDBJ whole genome shotgun (WGS) entry which is preliminary data.</text>
</comment>
<feature type="transmembrane region" description="Helical" evidence="3">
    <location>
        <begin position="7"/>
        <end position="31"/>
    </location>
</feature>
<evidence type="ECO:0008006" key="6">
    <source>
        <dbReference type="Google" id="ProtNLM"/>
    </source>
</evidence>
<evidence type="ECO:0000313" key="5">
    <source>
        <dbReference type="Proteomes" id="UP001312865"/>
    </source>
</evidence>
<keyword evidence="3" id="KW-0472">Membrane</keyword>
<keyword evidence="2" id="KW-0813">Transport</keyword>
<name>A0ABU8HIR5_9BACI</name>
<dbReference type="EMBL" id="JBBAXC010000019">
    <property type="protein sequence ID" value="MEI5909091.1"/>
    <property type="molecule type" value="Genomic_DNA"/>
</dbReference>
<sequence>MSAVNKISCGLCCISAGLVILFYVFLGLFISEIVDSAIEGIFNTPDAAVNILIALIIGILTLLIIGILALVVAFKLFKVAKSACS</sequence>
<evidence type="ECO:0000313" key="4">
    <source>
        <dbReference type="EMBL" id="MEI5909091.1"/>
    </source>
</evidence>